<dbReference type="Gene3D" id="1.10.3210.40">
    <property type="match status" value="1"/>
</dbReference>
<dbReference type="Pfam" id="PF07514">
    <property type="entry name" value="TraI_2"/>
    <property type="match status" value="1"/>
</dbReference>
<name>A0A193LC82_9GAMM</name>
<dbReference type="SUPFAM" id="SSF109604">
    <property type="entry name" value="HD-domain/PDEase-like"/>
    <property type="match status" value="1"/>
</dbReference>
<dbReference type="SMART" id="SM00471">
    <property type="entry name" value="HDc"/>
    <property type="match status" value="1"/>
</dbReference>
<dbReference type="OrthoDB" id="6190309at2"/>
<dbReference type="Gene3D" id="1.10.10.10">
    <property type="entry name" value="Winged helix-like DNA-binding domain superfamily/Winged helix DNA-binding domain"/>
    <property type="match status" value="1"/>
</dbReference>
<evidence type="ECO:0000313" key="3">
    <source>
        <dbReference type="Proteomes" id="UP000092695"/>
    </source>
</evidence>
<dbReference type="EMBL" id="CP016268">
    <property type="protein sequence ID" value="ANO50041.1"/>
    <property type="molecule type" value="Genomic_DNA"/>
</dbReference>
<dbReference type="SUPFAM" id="SSF46785">
    <property type="entry name" value="Winged helix' DNA-binding domain"/>
    <property type="match status" value="1"/>
</dbReference>
<reference evidence="2 3" key="1">
    <citation type="submission" date="2016-06" db="EMBL/GenBank/DDBJ databases">
        <title>Complete genome sequence of a deep-branching marine Gamma Proteobacterium Woeseia oceani type strain XK5.</title>
        <authorList>
            <person name="Mu D."/>
            <person name="Du Z."/>
        </authorList>
    </citation>
    <scope>NUCLEOTIDE SEQUENCE [LARGE SCALE GENOMIC DNA]</scope>
    <source>
        <strain evidence="2 3">XK5</strain>
    </source>
</reference>
<dbReference type="Gene3D" id="2.40.10.200">
    <property type="entry name" value="STY4665 C-terminal domain-like"/>
    <property type="match status" value="1"/>
</dbReference>
<sequence length="523" mass="56889">MLGLANKSRRSADESGEQPILTGKALLVEHAARLRSIRAIVGVPDAHWRWLYQTAFTKFAEMVQRLPASEAHHHCELGGLLRHALEVVELALRIRRGYVLPPDKEPEIVIAEQDAWTYAVATASLLHDVGKAMVDQRIVLHGRDGLPIGLWSPWVGPMTKVASTHYRIEFRRGQAHRLHEAVSPLLVTHIVPADGLRWLGDHHDALAAWLGAIGGHALGCTVIADIVKEADQGSVALDLSGERRQLQSAGANPLAERLFVALRQLIDSGALPVNQQGAGAFLDDTSLWLVCERGLDAIRDALQGQAGVPARNDRLIDELQQRGFAVSTTEQRAVWHCEVRVGDGDDSWCQTLSLLRIPLACLWPDPAARSPCAAVWIREVEAVSERSADADPAVVDASESASANATDPGEPFLPWLIDGIENGALAINTAKAQVHVVDEGLLLVSPAIFRLFADEEWREAQKRFLKRKLSAKTARGENIFHYAVDGDAGTKTIKGLLIRNPGAKLGLELPSANGLLSPKSDTE</sequence>
<dbReference type="InterPro" id="IPR011093">
    <property type="entry name" value="TraI_2_C"/>
</dbReference>
<keyword evidence="3" id="KW-1185">Reference proteome</keyword>
<protein>
    <recommendedName>
        <fullName evidence="1">HD/PDEase domain-containing protein</fullName>
    </recommendedName>
</protein>
<dbReference type="KEGG" id="woc:BA177_01315"/>
<dbReference type="NCBIfam" id="TIGR03760">
    <property type="entry name" value="ICE_TraI_Pfluor"/>
    <property type="match status" value="1"/>
</dbReference>
<evidence type="ECO:0000259" key="1">
    <source>
        <dbReference type="SMART" id="SM00471"/>
    </source>
</evidence>
<proteinExistence type="predicted"/>
<dbReference type="InterPro" id="IPR011119">
    <property type="entry name" value="Unchr_helicase_relaxase_TraI"/>
</dbReference>
<dbReference type="NCBIfam" id="NF041494">
    <property type="entry name" value="MobH"/>
    <property type="match status" value="1"/>
</dbReference>
<dbReference type="InterPro" id="IPR036390">
    <property type="entry name" value="WH_DNA-bd_sf"/>
</dbReference>
<dbReference type="AlphaFoldDB" id="A0A193LC82"/>
<feature type="domain" description="HD/PDEase" evidence="1">
    <location>
        <begin position="76"/>
        <end position="245"/>
    </location>
</feature>
<accession>A0A193LC82</accession>
<organism evidence="2 3">
    <name type="scientific">Woeseia oceani</name>
    <dbReference type="NCBI Taxonomy" id="1548547"/>
    <lineage>
        <taxon>Bacteria</taxon>
        <taxon>Pseudomonadati</taxon>
        <taxon>Pseudomonadota</taxon>
        <taxon>Gammaproteobacteria</taxon>
        <taxon>Woeseiales</taxon>
        <taxon>Woeseiaceae</taxon>
        <taxon>Woeseia</taxon>
    </lineage>
</organism>
<dbReference type="Proteomes" id="UP000092695">
    <property type="component" value="Chromosome"/>
</dbReference>
<dbReference type="InterPro" id="IPR022391">
    <property type="entry name" value="ICE_relaxase_PFGI-1"/>
</dbReference>
<dbReference type="InterPro" id="IPR003607">
    <property type="entry name" value="HD/PDEase_dom"/>
</dbReference>
<dbReference type="STRING" id="1548547.BA177_01315"/>
<dbReference type="Pfam" id="PF07515">
    <property type="entry name" value="TraI_2_C"/>
    <property type="match status" value="1"/>
</dbReference>
<dbReference type="RefSeq" id="WP_068612055.1">
    <property type="nucleotide sequence ID" value="NZ_CP016268.1"/>
</dbReference>
<dbReference type="InterPro" id="IPR036388">
    <property type="entry name" value="WH-like_DNA-bd_sf"/>
</dbReference>
<evidence type="ECO:0000313" key="2">
    <source>
        <dbReference type="EMBL" id="ANO50041.1"/>
    </source>
</evidence>
<gene>
    <name evidence="2" type="ORF">BA177_01315</name>
</gene>